<protein>
    <submittedName>
        <fullName evidence="2">Nicotinic acid mononucleotide adenylyltransferase</fullName>
    </submittedName>
</protein>
<dbReference type="InterPro" id="IPR014729">
    <property type="entry name" value="Rossmann-like_a/b/a_fold"/>
</dbReference>
<dbReference type="InterPro" id="IPR004821">
    <property type="entry name" value="Cyt_trans-like"/>
</dbReference>
<keyword evidence="2" id="KW-0548">Nucleotidyltransferase</keyword>
<dbReference type="Pfam" id="PF01467">
    <property type="entry name" value="CTP_transf_like"/>
    <property type="match status" value="1"/>
</dbReference>
<dbReference type="GO" id="GO:0000309">
    <property type="term" value="F:nicotinamide-nucleotide adenylyltransferase activity"/>
    <property type="evidence" value="ECO:0007669"/>
    <property type="project" value="TreeGrafter"/>
</dbReference>
<feature type="domain" description="Cytidyltransferase-like" evidence="1">
    <location>
        <begin position="33"/>
        <end position="193"/>
    </location>
</feature>
<name>A0A517XY90_9BACT</name>
<gene>
    <name evidence="2" type="ORF">ETAA1_44820</name>
</gene>
<keyword evidence="2" id="KW-0808">Transferase</keyword>
<dbReference type="RefSeq" id="WP_145242285.1">
    <property type="nucleotide sequence ID" value="NZ_CP036273.1"/>
</dbReference>
<proteinExistence type="predicted"/>
<evidence type="ECO:0000259" key="1">
    <source>
        <dbReference type="Pfam" id="PF01467"/>
    </source>
</evidence>
<dbReference type="KEGG" id="uli:ETAA1_44820"/>
<dbReference type="Proteomes" id="UP000319576">
    <property type="component" value="Chromosome"/>
</dbReference>
<dbReference type="Gene3D" id="3.40.50.620">
    <property type="entry name" value="HUPs"/>
    <property type="match status" value="1"/>
</dbReference>
<evidence type="ECO:0000313" key="2">
    <source>
        <dbReference type="EMBL" id="QDU22500.1"/>
    </source>
</evidence>
<dbReference type="GO" id="GO:0005737">
    <property type="term" value="C:cytoplasm"/>
    <property type="evidence" value="ECO:0007669"/>
    <property type="project" value="TreeGrafter"/>
</dbReference>
<dbReference type="SUPFAM" id="SSF52374">
    <property type="entry name" value="Nucleotidylyl transferase"/>
    <property type="match status" value="1"/>
</dbReference>
<dbReference type="GO" id="GO:0016887">
    <property type="term" value="F:ATP hydrolysis activity"/>
    <property type="evidence" value="ECO:0007669"/>
    <property type="project" value="TreeGrafter"/>
</dbReference>
<reference evidence="2 3" key="1">
    <citation type="submission" date="2019-02" db="EMBL/GenBank/DDBJ databases">
        <title>Deep-cultivation of Planctomycetes and their phenomic and genomic characterization uncovers novel biology.</title>
        <authorList>
            <person name="Wiegand S."/>
            <person name="Jogler M."/>
            <person name="Boedeker C."/>
            <person name="Pinto D."/>
            <person name="Vollmers J."/>
            <person name="Rivas-Marin E."/>
            <person name="Kohn T."/>
            <person name="Peeters S.H."/>
            <person name="Heuer A."/>
            <person name="Rast P."/>
            <person name="Oberbeckmann S."/>
            <person name="Bunk B."/>
            <person name="Jeske O."/>
            <person name="Meyerdierks A."/>
            <person name="Storesund J.E."/>
            <person name="Kallscheuer N."/>
            <person name="Luecker S."/>
            <person name="Lage O.M."/>
            <person name="Pohl T."/>
            <person name="Merkel B.J."/>
            <person name="Hornburger P."/>
            <person name="Mueller R.-W."/>
            <person name="Bruemmer F."/>
            <person name="Labrenz M."/>
            <person name="Spormann A.M."/>
            <person name="Op den Camp H."/>
            <person name="Overmann J."/>
            <person name="Amann R."/>
            <person name="Jetten M.S.M."/>
            <person name="Mascher T."/>
            <person name="Medema M.H."/>
            <person name="Devos D.P."/>
            <person name="Kaster A.-K."/>
            <person name="Ovreas L."/>
            <person name="Rohde M."/>
            <person name="Galperin M.Y."/>
            <person name="Jogler C."/>
        </authorList>
    </citation>
    <scope>NUCLEOTIDE SEQUENCE [LARGE SCALE GENOMIC DNA]</scope>
    <source>
        <strain evidence="2 3">ETA_A1</strain>
    </source>
</reference>
<organism evidence="2 3">
    <name type="scientific">Urbifossiella limnaea</name>
    <dbReference type="NCBI Taxonomy" id="2528023"/>
    <lineage>
        <taxon>Bacteria</taxon>
        <taxon>Pseudomonadati</taxon>
        <taxon>Planctomycetota</taxon>
        <taxon>Planctomycetia</taxon>
        <taxon>Gemmatales</taxon>
        <taxon>Gemmataceae</taxon>
        <taxon>Urbifossiella</taxon>
    </lineage>
</organism>
<keyword evidence="3" id="KW-1185">Reference proteome</keyword>
<dbReference type="PANTHER" id="PTHR31285:SF0">
    <property type="entry name" value="NICOTINAMIDE MONONUCLEOTIDE ADENYLYLTRANSFERASE"/>
    <property type="match status" value="1"/>
</dbReference>
<dbReference type="EMBL" id="CP036273">
    <property type="protein sequence ID" value="QDU22500.1"/>
    <property type="molecule type" value="Genomic_DNA"/>
</dbReference>
<dbReference type="AlphaFoldDB" id="A0A517XY90"/>
<evidence type="ECO:0000313" key="3">
    <source>
        <dbReference type="Proteomes" id="UP000319576"/>
    </source>
</evidence>
<accession>A0A517XY90</accession>
<sequence length="206" mass="21530">MPHAPAPGPEAVRFPYPVVGGAVVRGHAPPRALLPGSFNPLHHGHVSLAAVAARRLGTPVAFELSVANVDKPDLDAAEVERRVAQFAAAGPVWVTRAATFAEKAELFPGAAFVVGYDTAVRLVDRHYYANDDRLRDAALARLAATGCRVVVGGRVDAAGVFRTWDGGGGPFPELFVALAESDFRTDVSSTALRAAWIAAARGSTVG</sequence>
<dbReference type="OrthoDB" id="156876at2"/>
<dbReference type="PANTHER" id="PTHR31285">
    <property type="entry name" value="NICOTINAMIDE MONONUCLEOTIDE ADENYLYLTRANSFERASE"/>
    <property type="match status" value="1"/>
</dbReference>